<dbReference type="Pfam" id="PF12705">
    <property type="entry name" value="PDDEXK_1"/>
    <property type="match status" value="1"/>
</dbReference>
<dbReference type="Pfam" id="PF13361">
    <property type="entry name" value="UvrD_C"/>
    <property type="match status" value="1"/>
</dbReference>
<dbReference type="InterPro" id="IPR014140">
    <property type="entry name" value="DNA_helicase_suAddB"/>
</dbReference>
<dbReference type="OrthoDB" id="9758506at2"/>
<dbReference type="GO" id="GO:0051539">
    <property type="term" value="F:4 iron, 4 sulfur cluster binding"/>
    <property type="evidence" value="ECO:0007669"/>
    <property type="project" value="UniProtKB-KW"/>
</dbReference>
<dbReference type="GO" id="GO:0003690">
    <property type="term" value="F:double-stranded DNA binding"/>
    <property type="evidence" value="ECO:0007669"/>
    <property type="project" value="UniProtKB-UniRule"/>
</dbReference>
<evidence type="ECO:0000256" key="8">
    <source>
        <dbReference type="ARBA" id="ARBA00022839"/>
    </source>
</evidence>
<dbReference type="GO" id="GO:0004386">
    <property type="term" value="F:helicase activity"/>
    <property type="evidence" value="ECO:0007669"/>
    <property type="project" value="UniProtKB-KW"/>
</dbReference>
<evidence type="ECO:0000256" key="2">
    <source>
        <dbReference type="ARBA" id="ARBA00022722"/>
    </source>
</evidence>
<keyword evidence="8 14" id="KW-0269">Exonuclease</keyword>
<dbReference type="Pfam" id="PF21445">
    <property type="entry name" value="ADDB_N"/>
    <property type="match status" value="1"/>
</dbReference>
<dbReference type="SUPFAM" id="SSF52540">
    <property type="entry name" value="P-loop containing nucleoside triphosphate hydrolases"/>
    <property type="match status" value="2"/>
</dbReference>
<keyword evidence="11 14" id="KW-0411">Iron-sulfur</keyword>
<keyword evidence="12 14" id="KW-0238">DNA-binding</keyword>
<dbReference type="PANTHER" id="PTHR30591:SF1">
    <property type="entry name" value="RECBCD ENZYME SUBUNIT RECC"/>
    <property type="match status" value="1"/>
</dbReference>
<dbReference type="InterPro" id="IPR038726">
    <property type="entry name" value="PDDEXK_AddAB-type"/>
</dbReference>
<keyword evidence="7 14" id="KW-0347">Helicase</keyword>
<comment type="subunit">
    <text evidence="14">Heterodimer of AddA and AddB.</text>
</comment>
<evidence type="ECO:0000256" key="1">
    <source>
        <dbReference type="ARBA" id="ARBA00022485"/>
    </source>
</evidence>
<dbReference type="InterPro" id="IPR027417">
    <property type="entry name" value="P-loop_NTPase"/>
</dbReference>
<dbReference type="PROSITE" id="PS51217">
    <property type="entry name" value="UVRD_HELICASE_CTER"/>
    <property type="match status" value="1"/>
</dbReference>
<dbReference type="Gene3D" id="3.40.50.300">
    <property type="entry name" value="P-loop containing nucleotide triphosphate hydrolases"/>
    <property type="match status" value="4"/>
</dbReference>
<protein>
    <recommendedName>
        <fullName evidence="14">ATP-dependent helicase/deoxyribonuclease subunit B</fullName>
        <ecNumber evidence="14">3.1.-.-</ecNumber>
    </recommendedName>
    <alternativeName>
        <fullName evidence="14">ATP-dependent helicase/nuclease subunit AddB</fullName>
    </alternativeName>
</protein>
<dbReference type="EC" id="3.1.-.-" evidence="14"/>
<dbReference type="GO" id="GO:0000724">
    <property type="term" value="P:double-strand break repair via homologous recombination"/>
    <property type="evidence" value="ECO:0007669"/>
    <property type="project" value="UniProtKB-UniRule"/>
</dbReference>
<feature type="binding site" evidence="14">
    <location>
        <position position="1156"/>
    </location>
    <ligand>
        <name>[4Fe-4S] cluster</name>
        <dbReference type="ChEBI" id="CHEBI:49883"/>
    </ligand>
</feature>
<dbReference type="GO" id="GO:0005524">
    <property type="term" value="F:ATP binding"/>
    <property type="evidence" value="ECO:0007669"/>
    <property type="project" value="UniProtKB-UniRule"/>
</dbReference>
<keyword evidence="17" id="KW-1185">Reference proteome</keyword>
<dbReference type="EMBL" id="CP003273">
    <property type="protein sequence ID" value="AGL03115.1"/>
    <property type="molecule type" value="Genomic_DNA"/>
</dbReference>
<keyword evidence="3 14" id="KW-0479">Metal-binding</keyword>
<evidence type="ECO:0000259" key="15">
    <source>
        <dbReference type="PROSITE" id="PS51217"/>
    </source>
</evidence>
<sequence>MFLRLIMGRAGAGKTTLCLREMSHELQQQPLGTPLIMLVPEQASFQTEQALARVTGAGGFMRAQVLGFSRLALRVLQEAGGATRLPLGEMGKRMILRRLLEGRLDELRIFGRAVRLPGFVDKLARALSELKSYQVDAGDLCRCLAGLERAGDAGLLVDKLRDLQLIFADFTYFLRDRFIDPDDYLALAAEKIRVSPWLNQANIWVDGFSGFTPREYAVLEALLQHTRGLNITLCLSPGFADQIMTETDPFYPVWETYHELLNMANGIKLPVYHVPVADNGVLPRFVSRHLAYLEKTLFDYRAVKSLPHTQDGAVNETYQTPDPACMQGKQAADGAAAGKDLGETGISVIAAADRRAEVEGMARAITGLCRDRGYRWRDIVVLLREVDLYADLIEAVFNDHGIPFFLDHKRTVLHHPLVELIRAALETVAENWPFDPVFRYLKTDLARLSRDEVDILENYVLAHGIRGSRWFDNQPWEYRRRLTLEDDDVVSEQQKIALEQINSIRGAAVSVLAGFHQAVQDGATVADYTGALYMLLEQLEVPEQLERWAALAREEGRLEEAREHEQIWVDLVTLLDEMVESLGEEELSLKQYNVILDAGLDAMRLGLIPPGLDQVVVGSLDRSRSPRVRAAFIPGINDGVLPARLTEQGIFTEIERERLQGSGLSLAPGVRRRVFDEQYMVYQALTRASEQLVLSYPLADGEGRALRPSPVVHRVREFFPDLAEGLWLQEPGTGQVPDVTFVTHPSRCLTYLAGRLRDAGAGRYIDPLWWDVYNWFLQNRHHPLFVRVMESLFYSNREGRLPRSIARQLYGRPFKTGVSGLEKFRSCPFAHFLSYGLRLKDRAVFRLQAPDTGQFFHAALKLFAQRLQDGGMDWGELETDRCRELAGEVVDILAPHLQSEILLSSARHRYLTGKLKRIVQRSALVLAEHARRGRFRPVGLELAFGPGGELPGVVFSLPGGDEMLLTGRIDRLDAARHEGTLYLRVIDYKSGVNTIKLSDILHGLKLQLLTYLEVALEYSRQLLGDRGLPGAVLYFRIAEPILQTDGSPLADGEAERLLLKALKMKGLLLAEPELVRLMDSLAGSASDLLPVSIKKDGTLSARSAVLDHEQFAMLRAYLRHQLAGAGADIMAGIKDISPYRQGEFRYCRYCSYKPVCQFDLLLPGNAFRIITPEKDTIVWQSIKEQLGDGKDK</sequence>
<evidence type="ECO:0000256" key="3">
    <source>
        <dbReference type="ARBA" id="ARBA00022723"/>
    </source>
</evidence>
<keyword evidence="10 14" id="KW-0408">Iron</keyword>
<feature type="binding site" evidence="14">
    <location>
        <position position="1147"/>
    </location>
    <ligand>
        <name>[4Fe-4S] cluster</name>
        <dbReference type="ChEBI" id="CHEBI:49883"/>
    </ligand>
</feature>
<dbReference type="HOGENOM" id="CLU_007838_0_0_9"/>
<evidence type="ECO:0000313" key="16">
    <source>
        <dbReference type="EMBL" id="AGL03115.1"/>
    </source>
</evidence>
<comment type="cofactor">
    <cofactor evidence="14">
        <name>Mg(2+)</name>
        <dbReference type="ChEBI" id="CHEBI:18420"/>
    </cofactor>
</comment>
<dbReference type="NCBIfam" id="TIGR02773">
    <property type="entry name" value="addB_Gpos"/>
    <property type="match status" value="1"/>
</dbReference>
<evidence type="ECO:0000256" key="6">
    <source>
        <dbReference type="ARBA" id="ARBA00022801"/>
    </source>
</evidence>
<reference evidence="16 17" key="1">
    <citation type="submission" date="2012-01" db="EMBL/GenBank/DDBJ databases">
        <title>Complete sequence of Desulfotomaculum gibsoniae DSM 7213.</title>
        <authorList>
            <consortium name="US DOE Joint Genome Institute"/>
            <person name="Lucas S."/>
            <person name="Han J."/>
            <person name="Lapidus A."/>
            <person name="Cheng J.-F."/>
            <person name="Goodwin L."/>
            <person name="Pitluck S."/>
            <person name="Peters L."/>
            <person name="Ovchinnikova G."/>
            <person name="Teshima H."/>
            <person name="Detter J.C."/>
            <person name="Han C."/>
            <person name="Tapia R."/>
            <person name="Land M."/>
            <person name="Hauser L."/>
            <person name="Kyrpides N."/>
            <person name="Ivanova N."/>
            <person name="Pagani I."/>
            <person name="Parshina S."/>
            <person name="Plugge C."/>
            <person name="Muyzer G."/>
            <person name="Kuever J."/>
            <person name="Ivanova A."/>
            <person name="Nazina T."/>
            <person name="Klenk H.-P."/>
            <person name="Brambilla E."/>
            <person name="Spring S."/>
            <person name="Stams A.F."/>
            <person name="Woyke T."/>
        </authorList>
    </citation>
    <scope>NUCLEOTIDE SEQUENCE [LARGE SCALE GENOMIC DNA]</scope>
    <source>
        <strain evidence="16 17">DSM 7213</strain>
    </source>
</reference>
<keyword evidence="9 14" id="KW-0067">ATP-binding</keyword>
<keyword evidence="4 14" id="KW-0547">Nucleotide-binding</keyword>
<evidence type="ECO:0000256" key="7">
    <source>
        <dbReference type="ARBA" id="ARBA00022806"/>
    </source>
</evidence>
<evidence type="ECO:0000313" key="17">
    <source>
        <dbReference type="Proteomes" id="UP000013520"/>
    </source>
</evidence>
<proteinExistence type="inferred from homology"/>
<dbReference type="InterPro" id="IPR014017">
    <property type="entry name" value="DNA_helicase_UvrD-like_C"/>
</dbReference>
<name>R4KRB9_9FIRM</name>
<comment type="function">
    <text evidence="14">The heterodimer acts as both an ATP-dependent DNA helicase and an ATP-dependent, dual-direction single-stranded exonuclease. Recognizes the chi site generating a DNA molecule suitable for the initiation of homologous recombination. The AddB subunit has 5' -&gt; 3' nuclease activity but not helicase activity.</text>
</comment>
<keyword evidence="5 14" id="KW-0227">DNA damage</keyword>
<dbReference type="PANTHER" id="PTHR30591">
    <property type="entry name" value="RECBCD ENZYME SUBUNIT RECC"/>
    <property type="match status" value="1"/>
</dbReference>
<accession>R4KRB9</accession>
<dbReference type="STRING" id="767817.Desgi_3793"/>
<dbReference type="HAMAP" id="MF_01452">
    <property type="entry name" value="AddB_type1"/>
    <property type="match status" value="1"/>
</dbReference>
<gene>
    <name evidence="14" type="primary">addB</name>
    <name evidence="16" type="ORF">Desgi_3793</name>
</gene>
<keyword evidence="6 14" id="KW-0378">Hydrolase</keyword>
<feature type="binding site" evidence="14">
    <location>
        <position position="827"/>
    </location>
    <ligand>
        <name>[4Fe-4S] cluster</name>
        <dbReference type="ChEBI" id="CHEBI:49883"/>
    </ligand>
</feature>
<keyword evidence="13 14" id="KW-0234">DNA repair</keyword>
<dbReference type="GO" id="GO:0008409">
    <property type="term" value="F:5'-3' exonuclease activity"/>
    <property type="evidence" value="ECO:0007669"/>
    <property type="project" value="UniProtKB-UniRule"/>
</dbReference>
<dbReference type="InterPro" id="IPR049035">
    <property type="entry name" value="ADDB_N"/>
</dbReference>
<evidence type="ECO:0000256" key="4">
    <source>
        <dbReference type="ARBA" id="ARBA00022741"/>
    </source>
</evidence>
<comment type="similarity">
    <text evidence="14">Belongs to the helicase family. AddB/RexB type 1 subfamily.</text>
</comment>
<dbReference type="Proteomes" id="UP000013520">
    <property type="component" value="Chromosome"/>
</dbReference>
<organism evidence="16 17">
    <name type="scientific">Desulfoscipio gibsoniae DSM 7213</name>
    <dbReference type="NCBI Taxonomy" id="767817"/>
    <lineage>
        <taxon>Bacteria</taxon>
        <taxon>Bacillati</taxon>
        <taxon>Bacillota</taxon>
        <taxon>Clostridia</taxon>
        <taxon>Eubacteriales</taxon>
        <taxon>Desulfallaceae</taxon>
        <taxon>Desulfoscipio</taxon>
    </lineage>
</organism>
<feature type="binding site" evidence="14">
    <location>
        <position position="1150"/>
    </location>
    <ligand>
        <name>[4Fe-4S] cluster</name>
        <dbReference type="ChEBI" id="CHEBI:49883"/>
    </ligand>
</feature>
<evidence type="ECO:0000256" key="10">
    <source>
        <dbReference type="ARBA" id="ARBA00023004"/>
    </source>
</evidence>
<evidence type="ECO:0000256" key="11">
    <source>
        <dbReference type="ARBA" id="ARBA00023014"/>
    </source>
</evidence>
<evidence type="ECO:0000256" key="13">
    <source>
        <dbReference type="ARBA" id="ARBA00023204"/>
    </source>
</evidence>
<dbReference type="KEGG" id="dgi:Desgi_3793"/>
<dbReference type="eggNOG" id="COG3857">
    <property type="taxonomic scope" value="Bacteria"/>
</dbReference>
<evidence type="ECO:0000256" key="14">
    <source>
        <dbReference type="HAMAP-Rule" id="MF_01452"/>
    </source>
</evidence>
<evidence type="ECO:0000256" key="9">
    <source>
        <dbReference type="ARBA" id="ARBA00022840"/>
    </source>
</evidence>
<evidence type="ECO:0000256" key="5">
    <source>
        <dbReference type="ARBA" id="ARBA00022763"/>
    </source>
</evidence>
<evidence type="ECO:0000256" key="12">
    <source>
        <dbReference type="ARBA" id="ARBA00023125"/>
    </source>
</evidence>
<dbReference type="AlphaFoldDB" id="R4KRB9"/>
<dbReference type="GO" id="GO:0046872">
    <property type="term" value="F:metal ion binding"/>
    <property type="evidence" value="ECO:0007669"/>
    <property type="project" value="UniProtKB-KW"/>
</dbReference>
<comment type="miscellaneous">
    <text evidence="14">Despite having conserved helicase domains, this subunit does not have helicase activity.</text>
</comment>
<comment type="cofactor">
    <cofactor evidence="14">
        <name>[4Fe-4S] cluster</name>
        <dbReference type="ChEBI" id="CHEBI:49883"/>
    </cofactor>
    <text evidence="14">Binds 1 [4Fe-4S] cluster.</text>
</comment>
<keyword evidence="1 14" id="KW-0004">4Fe-4S</keyword>
<dbReference type="Gene3D" id="6.10.140.1030">
    <property type="match status" value="1"/>
</dbReference>
<dbReference type="RefSeq" id="WP_006520504.1">
    <property type="nucleotide sequence ID" value="NC_021184.1"/>
</dbReference>
<feature type="domain" description="UvrD-like helicase C-terminal" evidence="15">
    <location>
        <begin position="315"/>
        <end position="625"/>
    </location>
</feature>
<keyword evidence="2 14" id="KW-0540">Nuclease</keyword>